<dbReference type="EMBL" id="BPLR01018951">
    <property type="protein sequence ID" value="GIZ03460.1"/>
    <property type="molecule type" value="Genomic_DNA"/>
</dbReference>
<name>A0AAV4YB67_CAEEX</name>
<accession>A0AAV4YB67</accession>
<sequence>MASPGDLVEKNKFKLHGLIVLREIFQSDVIPLGTVIYDMIPVLQYVTTGTLSAFCQRIFPDKPRYSLALSSVDW</sequence>
<evidence type="ECO:0000313" key="1">
    <source>
        <dbReference type="EMBL" id="GIZ03460.1"/>
    </source>
</evidence>
<organism evidence="1 2">
    <name type="scientific">Caerostris extrusa</name>
    <name type="common">Bark spider</name>
    <name type="synonym">Caerostris bankana</name>
    <dbReference type="NCBI Taxonomy" id="172846"/>
    <lineage>
        <taxon>Eukaryota</taxon>
        <taxon>Metazoa</taxon>
        <taxon>Ecdysozoa</taxon>
        <taxon>Arthropoda</taxon>
        <taxon>Chelicerata</taxon>
        <taxon>Arachnida</taxon>
        <taxon>Araneae</taxon>
        <taxon>Araneomorphae</taxon>
        <taxon>Entelegynae</taxon>
        <taxon>Araneoidea</taxon>
        <taxon>Araneidae</taxon>
        <taxon>Caerostris</taxon>
    </lineage>
</organism>
<dbReference type="Proteomes" id="UP001054945">
    <property type="component" value="Unassembled WGS sequence"/>
</dbReference>
<keyword evidence="2" id="KW-1185">Reference proteome</keyword>
<proteinExistence type="predicted"/>
<dbReference type="AlphaFoldDB" id="A0AAV4YB67"/>
<comment type="caution">
    <text evidence="1">The sequence shown here is derived from an EMBL/GenBank/DDBJ whole genome shotgun (WGS) entry which is preliminary data.</text>
</comment>
<reference evidence="1 2" key="1">
    <citation type="submission" date="2021-06" db="EMBL/GenBank/DDBJ databases">
        <title>Caerostris extrusa draft genome.</title>
        <authorList>
            <person name="Kono N."/>
            <person name="Arakawa K."/>
        </authorList>
    </citation>
    <scope>NUCLEOTIDE SEQUENCE [LARGE SCALE GENOMIC DNA]</scope>
</reference>
<protein>
    <submittedName>
        <fullName evidence="1">Uncharacterized protein</fullName>
    </submittedName>
</protein>
<evidence type="ECO:0000313" key="2">
    <source>
        <dbReference type="Proteomes" id="UP001054945"/>
    </source>
</evidence>
<gene>
    <name evidence="1" type="ORF">CEXT_288011</name>
</gene>